<proteinExistence type="predicted"/>
<dbReference type="EMBL" id="REGN01003053">
    <property type="protein sequence ID" value="RNA24752.1"/>
    <property type="molecule type" value="Genomic_DNA"/>
</dbReference>
<evidence type="ECO:0000313" key="1">
    <source>
        <dbReference type="EMBL" id="RNA24752.1"/>
    </source>
</evidence>
<gene>
    <name evidence="1" type="ORF">BpHYR1_000446</name>
</gene>
<keyword evidence="2" id="KW-1185">Reference proteome</keyword>
<protein>
    <submittedName>
        <fullName evidence="1">Uncharacterized protein</fullName>
    </submittedName>
</protein>
<reference evidence="1 2" key="1">
    <citation type="journal article" date="2018" name="Sci. Rep.">
        <title>Genomic signatures of local adaptation to the degree of environmental predictability in rotifers.</title>
        <authorList>
            <person name="Franch-Gras L."/>
            <person name="Hahn C."/>
            <person name="Garcia-Roger E.M."/>
            <person name="Carmona M.J."/>
            <person name="Serra M."/>
            <person name="Gomez A."/>
        </authorList>
    </citation>
    <scope>NUCLEOTIDE SEQUENCE [LARGE SCALE GENOMIC DNA]</scope>
    <source>
        <strain evidence="1">HYR1</strain>
    </source>
</reference>
<dbReference type="AlphaFoldDB" id="A0A3M7RMG1"/>
<name>A0A3M7RMG1_BRAPC</name>
<sequence>MFVVFEHVIDARVLHVDNGFHVSSDQLSFEHFDNARLSRLVQIVIGAFTLFSDAFVTLAYVHTGAVLGEKILRLEPVELGRLVQERLLEVLVVDRTGLDAQGHEHLTGVFDGRAVS</sequence>
<accession>A0A3M7RMG1</accession>
<evidence type="ECO:0000313" key="2">
    <source>
        <dbReference type="Proteomes" id="UP000276133"/>
    </source>
</evidence>
<comment type="caution">
    <text evidence="1">The sequence shown here is derived from an EMBL/GenBank/DDBJ whole genome shotgun (WGS) entry which is preliminary data.</text>
</comment>
<organism evidence="1 2">
    <name type="scientific">Brachionus plicatilis</name>
    <name type="common">Marine rotifer</name>
    <name type="synonym">Brachionus muelleri</name>
    <dbReference type="NCBI Taxonomy" id="10195"/>
    <lineage>
        <taxon>Eukaryota</taxon>
        <taxon>Metazoa</taxon>
        <taxon>Spiralia</taxon>
        <taxon>Gnathifera</taxon>
        <taxon>Rotifera</taxon>
        <taxon>Eurotatoria</taxon>
        <taxon>Monogononta</taxon>
        <taxon>Pseudotrocha</taxon>
        <taxon>Ploima</taxon>
        <taxon>Brachionidae</taxon>
        <taxon>Brachionus</taxon>
    </lineage>
</organism>
<dbReference type="Proteomes" id="UP000276133">
    <property type="component" value="Unassembled WGS sequence"/>
</dbReference>